<dbReference type="EMBL" id="CP001737">
    <property type="protein sequence ID" value="ACV76742.1"/>
    <property type="molecule type" value="Genomic_DNA"/>
</dbReference>
<keyword evidence="2" id="KW-1185">Reference proteome</keyword>
<name>C8XK59_NAKMY</name>
<dbReference type="eggNOG" id="COG4430">
    <property type="taxonomic scope" value="Bacteria"/>
</dbReference>
<dbReference type="InParanoid" id="C8XK59"/>
<reference evidence="1 2" key="2">
    <citation type="journal article" date="2010" name="Stand. Genomic Sci.">
        <title>Complete genome sequence of Nakamurella multipartita type strain (Y-104).</title>
        <authorList>
            <person name="Tice H."/>
            <person name="Mayilraj S."/>
            <person name="Sims D."/>
            <person name="Lapidus A."/>
            <person name="Nolan M."/>
            <person name="Lucas S."/>
            <person name="Glavina Del Rio T."/>
            <person name="Copeland A."/>
            <person name="Cheng J.F."/>
            <person name="Meincke L."/>
            <person name="Bruce D."/>
            <person name="Goodwin L."/>
            <person name="Pitluck S."/>
            <person name="Ivanova N."/>
            <person name="Mavromatis K."/>
            <person name="Ovchinnikova G."/>
            <person name="Pati A."/>
            <person name="Chen A."/>
            <person name="Palaniappan K."/>
            <person name="Land M."/>
            <person name="Hauser L."/>
            <person name="Chang Y.J."/>
            <person name="Jeffries C.D."/>
            <person name="Detter J.C."/>
            <person name="Brettin T."/>
            <person name="Rohde M."/>
            <person name="Goker M."/>
            <person name="Bristow J."/>
            <person name="Eisen J.A."/>
            <person name="Markowitz V."/>
            <person name="Hugenholtz P."/>
            <person name="Kyrpides N.C."/>
            <person name="Klenk H.P."/>
            <person name="Chen F."/>
        </authorList>
    </citation>
    <scope>NUCLEOTIDE SEQUENCE [LARGE SCALE GENOMIC DNA]</scope>
    <source>
        <strain evidence="2">ATCC 700099 / DSM 44233 / CIP 104796 / JCM 9543 / NBRC 105858 / Y-104</strain>
    </source>
</reference>
<dbReference type="OrthoDB" id="9796999at2"/>
<organism evidence="1 2">
    <name type="scientific">Nakamurella multipartita (strain ATCC 700099 / DSM 44233 / CIP 104796 / JCM 9543 / NBRC 105858 / Y-104)</name>
    <name type="common">Microsphaera multipartita</name>
    <dbReference type="NCBI Taxonomy" id="479431"/>
    <lineage>
        <taxon>Bacteria</taxon>
        <taxon>Bacillati</taxon>
        <taxon>Actinomycetota</taxon>
        <taxon>Actinomycetes</taxon>
        <taxon>Nakamurellales</taxon>
        <taxon>Nakamurellaceae</taxon>
        <taxon>Nakamurella</taxon>
    </lineage>
</organism>
<accession>C8XK59</accession>
<dbReference type="Proteomes" id="UP000002218">
    <property type="component" value="Chromosome"/>
</dbReference>
<evidence type="ECO:0000313" key="2">
    <source>
        <dbReference type="Proteomes" id="UP000002218"/>
    </source>
</evidence>
<dbReference type="Pfam" id="PF13376">
    <property type="entry name" value="OmdA"/>
    <property type="match status" value="1"/>
</dbReference>
<sequence length="192" mass="20885">MPAPDATAVLELPDAEAWERWLSANHDQAREAWLRIARRGSGAPLIDIADALDVALCWGWIDGQRRAHDATSFRQRYCPRRPRSAWSQVNVGKVEVLIAAGRMRPPGLAQIDAAKADGRWAAAYERQRTAEPPPDLIAALAENPPAQSAFDALSRTDRYLVILALAKARTPAARARTLAAAVARLAAAADHD</sequence>
<evidence type="ECO:0008006" key="3">
    <source>
        <dbReference type="Google" id="ProtNLM"/>
    </source>
</evidence>
<dbReference type="RefSeq" id="WP_012814217.1">
    <property type="nucleotide sequence ID" value="NC_013235.1"/>
</dbReference>
<dbReference type="HOGENOM" id="CLU_076645_1_1_11"/>
<evidence type="ECO:0000313" key="1">
    <source>
        <dbReference type="EMBL" id="ACV76742.1"/>
    </source>
</evidence>
<reference evidence="2" key="1">
    <citation type="submission" date="2009-09" db="EMBL/GenBank/DDBJ databases">
        <title>The complete genome of Nakamurella multipartita DSM 44233.</title>
        <authorList>
            <consortium name="US DOE Joint Genome Institute (JGI-PGF)"/>
            <person name="Lucas S."/>
            <person name="Copeland A."/>
            <person name="Lapidus A."/>
            <person name="Glavina del Rio T."/>
            <person name="Dalin E."/>
            <person name="Tice H."/>
            <person name="Bruce D."/>
            <person name="Goodwin L."/>
            <person name="Pitluck S."/>
            <person name="Kyrpides N."/>
            <person name="Mavromatis K."/>
            <person name="Ivanova N."/>
            <person name="Ovchinnikova G."/>
            <person name="Sims D."/>
            <person name="Meincke L."/>
            <person name="Brettin T."/>
            <person name="Detter J.C."/>
            <person name="Han C."/>
            <person name="Larimer F."/>
            <person name="Land M."/>
            <person name="Hauser L."/>
            <person name="Markowitz V."/>
            <person name="Cheng J.-F."/>
            <person name="Hugenholtz P."/>
            <person name="Woyke T."/>
            <person name="Wu D."/>
            <person name="Klenk H.-P."/>
            <person name="Eisen J.A."/>
        </authorList>
    </citation>
    <scope>NUCLEOTIDE SEQUENCE [LARGE SCALE GENOMIC DNA]</scope>
    <source>
        <strain evidence="2">ATCC 700099 / DSM 44233 / CIP 104796 / JCM 9543 / NBRC 105858 / Y-104</strain>
    </source>
</reference>
<dbReference type="KEGG" id="nml:Namu_0312"/>
<protein>
    <recommendedName>
        <fullName evidence="3">OmdA domain containing protein</fullName>
    </recommendedName>
</protein>
<dbReference type="AlphaFoldDB" id="C8XK59"/>
<proteinExistence type="predicted"/>
<gene>
    <name evidence="1" type="ordered locus">Namu_0312</name>
</gene>